<keyword evidence="2" id="KW-1185">Reference proteome</keyword>
<sequence length="289" mass="32065">MLPLDRFRAGCFIDGGDVFDQLADPLERSDDTVLNSCRVPQVNVPTDSTAIWLPVLLQAPQEPTDLIVRTAQQLADSRKAARLNSLEVLAARNTLQGLTVKQEEHEQRTVQLEAAGRLLLREQYERDIESSQSAWQQAISDRAHLTASDADLSELRTSVLSGLKSPRRVTIAGASGSGKSSLIQDWLRSINFPAAEAEAAEYNHEAESRRVWATDEVMLTDCLGSPDAPGPVLTHSNMATADVFLFFMGHEWSSHQMSEVLLWAWRLRKTTQTIFVLPELDVHVAAHSK</sequence>
<dbReference type="Proteomes" id="UP001465755">
    <property type="component" value="Unassembled WGS sequence"/>
</dbReference>
<evidence type="ECO:0000313" key="2">
    <source>
        <dbReference type="Proteomes" id="UP001465755"/>
    </source>
</evidence>
<protein>
    <recommendedName>
        <fullName evidence="3">IRG-type G domain-containing protein</fullName>
    </recommendedName>
</protein>
<reference evidence="1 2" key="1">
    <citation type="journal article" date="2024" name="Nat. Commun.">
        <title>Phylogenomics reveals the evolutionary origins of lichenization in chlorophyte algae.</title>
        <authorList>
            <person name="Puginier C."/>
            <person name="Libourel C."/>
            <person name="Otte J."/>
            <person name="Skaloud P."/>
            <person name="Haon M."/>
            <person name="Grisel S."/>
            <person name="Petersen M."/>
            <person name="Berrin J.G."/>
            <person name="Delaux P.M."/>
            <person name="Dal Grande F."/>
            <person name="Keller J."/>
        </authorList>
    </citation>
    <scope>NUCLEOTIDE SEQUENCE [LARGE SCALE GENOMIC DNA]</scope>
    <source>
        <strain evidence="1 2">SAG 2036</strain>
    </source>
</reference>
<proteinExistence type="predicted"/>
<comment type="caution">
    <text evidence="1">The sequence shown here is derived from an EMBL/GenBank/DDBJ whole genome shotgun (WGS) entry which is preliminary data.</text>
</comment>
<dbReference type="SUPFAM" id="SSF52540">
    <property type="entry name" value="P-loop containing nucleoside triphosphate hydrolases"/>
    <property type="match status" value="1"/>
</dbReference>
<evidence type="ECO:0000313" key="1">
    <source>
        <dbReference type="EMBL" id="KAK9792074.1"/>
    </source>
</evidence>
<evidence type="ECO:0008006" key="3">
    <source>
        <dbReference type="Google" id="ProtNLM"/>
    </source>
</evidence>
<dbReference type="AlphaFoldDB" id="A0AAW1NUC0"/>
<dbReference type="InterPro" id="IPR027417">
    <property type="entry name" value="P-loop_NTPase"/>
</dbReference>
<accession>A0AAW1NUC0</accession>
<organism evidence="1 2">
    <name type="scientific">Symbiochloris irregularis</name>
    <dbReference type="NCBI Taxonomy" id="706552"/>
    <lineage>
        <taxon>Eukaryota</taxon>
        <taxon>Viridiplantae</taxon>
        <taxon>Chlorophyta</taxon>
        <taxon>core chlorophytes</taxon>
        <taxon>Trebouxiophyceae</taxon>
        <taxon>Trebouxiales</taxon>
        <taxon>Trebouxiaceae</taxon>
        <taxon>Symbiochloris</taxon>
    </lineage>
</organism>
<gene>
    <name evidence="1" type="ORF">WJX73_009165</name>
</gene>
<name>A0AAW1NUC0_9CHLO</name>
<dbReference type="EMBL" id="JALJOQ010000167">
    <property type="protein sequence ID" value="KAK9792074.1"/>
    <property type="molecule type" value="Genomic_DNA"/>
</dbReference>